<evidence type="ECO:0000256" key="1">
    <source>
        <dbReference type="SAM" id="SignalP"/>
    </source>
</evidence>
<dbReference type="AlphaFoldDB" id="A0A917HXI7"/>
<dbReference type="RefSeq" id="WP_188598104.1">
    <property type="nucleotide sequence ID" value="NZ_BMJW01000001.1"/>
</dbReference>
<dbReference type="Gene3D" id="2.20.110.10">
    <property type="entry name" value="Histone H3 K4-specific methyltransferase SET7/9 N-terminal domain"/>
    <property type="match status" value="1"/>
</dbReference>
<gene>
    <name evidence="2" type="ORF">GCM10011416_09310</name>
</gene>
<reference evidence="2" key="2">
    <citation type="submission" date="2020-09" db="EMBL/GenBank/DDBJ databases">
        <authorList>
            <person name="Sun Q."/>
            <person name="Zhou Y."/>
        </authorList>
    </citation>
    <scope>NUCLEOTIDE SEQUENCE</scope>
    <source>
        <strain evidence="2">CGMCC 1.15763</strain>
    </source>
</reference>
<keyword evidence="3" id="KW-1185">Reference proteome</keyword>
<comment type="caution">
    <text evidence="2">The sequence shown here is derived from an EMBL/GenBank/DDBJ whole genome shotgun (WGS) entry which is preliminary data.</text>
</comment>
<name>A0A917HXI7_9FLAO</name>
<dbReference type="EMBL" id="BMJW01000001">
    <property type="protein sequence ID" value="GGG94151.1"/>
    <property type="molecule type" value="Genomic_DNA"/>
</dbReference>
<feature type="signal peptide" evidence="1">
    <location>
        <begin position="1"/>
        <end position="18"/>
    </location>
</feature>
<dbReference type="SUPFAM" id="SSF82185">
    <property type="entry name" value="Histone H3 K4-specific methyltransferase SET7/9 N-terminal domain"/>
    <property type="match status" value="1"/>
</dbReference>
<keyword evidence="1" id="KW-0732">Signal</keyword>
<evidence type="ECO:0000313" key="3">
    <source>
        <dbReference type="Proteomes" id="UP000633278"/>
    </source>
</evidence>
<organism evidence="2 3">
    <name type="scientific">Polaribacter pacificus</name>
    <dbReference type="NCBI Taxonomy" id="1775173"/>
    <lineage>
        <taxon>Bacteria</taxon>
        <taxon>Pseudomonadati</taxon>
        <taxon>Bacteroidota</taxon>
        <taxon>Flavobacteriia</taxon>
        <taxon>Flavobacteriales</taxon>
        <taxon>Flavobacteriaceae</taxon>
    </lineage>
</organism>
<feature type="chain" id="PRO_5038137886" description="MORN repeat variant" evidence="1">
    <location>
        <begin position="19"/>
        <end position="117"/>
    </location>
</feature>
<dbReference type="Proteomes" id="UP000633278">
    <property type="component" value="Unassembled WGS sequence"/>
</dbReference>
<evidence type="ECO:0000313" key="2">
    <source>
        <dbReference type="EMBL" id="GGG94151.1"/>
    </source>
</evidence>
<accession>A0A917HXI7</accession>
<proteinExistence type="predicted"/>
<evidence type="ECO:0008006" key="4">
    <source>
        <dbReference type="Google" id="ProtNLM"/>
    </source>
</evidence>
<reference evidence="2" key="1">
    <citation type="journal article" date="2014" name="Int. J. Syst. Evol. Microbiol.">
        <title>Complete genome sequence of Corynebacterium casei LMG S-19264T (=DSM 44701T), isolated from a smear-ripened cheese.</title>
        <authorList>
            <consortium name="US DOE Joint Genome Institute (JGI-PGF)"/>
            <person name="Walter F."/>
            <person name="Albersmeier A."/>
            <person name="Kalinowski J."/>
            <person name="Ruckert C."/>
        </authorList>
    </citation>
    <scope>NUCLEOTIDE SEQUENCE</scope>
    <source>
        <strain evidence="2">CGMCC 1.15763</strain>
    </source>
</reference>
<sequence>MKKIATLILVFAVAFTYAQEKSPVFEKAGDLVKATYFYEDGSVKEQGFFKDKKLTGQWVQFDQQGNKTMIAQYKEGNKVGRWFSLKGNLIKEINFQKNVIVSVKSIDRETVLALNND</sequence>
<protein>
    <recommendedName>
        <fullName evidence="4">MORN repeat variant</fullName>
    </recommendedName>
</protein>